<evidence type="ECO:0000313" key="6">
    <source>
        <dbReference type="EMBL" id="MBO2988945.1"/>
    </source>
</evidence>
<dbReference type="GO" id="GO:0050660">
    <property type="term" value="F:flavin adenine dinucleotide binding"/>
    <property type="evidence" value="ECO:0007669"/>
    <property type="project" value="InterPro"/>
</dbReference>
<dbReference type="InterPro" id="IPR045170">
    <property type="entry name" value="MTOX"/>
</dbReference>
<evidence type="ECO:0000313" key="7">
    <source>
        <dbReference type="Proteomes" id="UP000668403"/>
    </source>
</evidence>
<evidence type="ECO:0000256" key="4">
    <source>
        <dbReference type="ARBA" id="ARBA00023002"/>
    </source>
</evidence>
<dbReference type="EMBL" id="JAGFBF010000001">
    <property type="protein sequence ID" value="MBO2988945.1"/>
    <property type="molecule type" value="Genomic_DNA"/>
</dbReference>
<dbReference type="GO" id="GO:0008115">
    <property type="term" value="F:sarcosine oxidase activity"/>
    <property type="evidence" value="ECO:0007669"/>
    <property type="project" value="TreeGrafter"/>
</dbReference>
<feature type="domain" description="FAD dependent oxidoreductase" evidence="5">
    <location>
        <begin position="6"/>
        <end position="357"/>
    </location>
</feature>
<reference evidence="6" key="1">
    <citation type="submission" date="2021-03" db="EMBL/GenBank/DDBJ databases">
        <title>Leucobacter chromiisoli sp. nov., isolated from chromium-containing soil of chemical plant.</title>
        <authorList>
            <person name="Xu Z."/>
        </authorList>
    </citation>
    <scope>NUCLEOTIDE SEQUENCE</scope>
    <source>
        <strain evidence="6">K 70/01</strain>
    </source>
</reference>
<name>A0A939QDN3_9MICO</name>
<comment type="caution">
    <text evidence="6">The sequence shown here is derived from an EMBL/GenBank/DDBJ whole genome shotgun (WGS) entry which is preliminary data.</text>
</comment>
<keyword evidence="2" id="KW-0285">Flavoprotein</keyword>
<dbReference type="InterPro" id="IPR036188">
    <property type="entry name" value="FAD/NAD-bd_sf"/>
</dbReference>
<dbReference type="InterPro" id="IPR006076">
    <property type="entry name" value="FAD-dep_OxRdtase"/>
</dbReference>
<dbReference type="NCBIfam" id="NF008425">
    <property type="entry name" value="PRK11259.1"/>
    <property type="match status" value="1"/>
</dbReference>
<evidence type="ECO:0000256" key="3">
    <source>
        <dbReference type="ARBA" id="ARBA00022827"/>
    </source>
</evidence>
<dbReference type="SUPFAM" id="SSF54373">
    <property type="entry name" value="FAD-linked reductases, C-terminal domain"/>
    <property type="match status" value="1"/>
</dbReference>
<proteinExistence type="predicted"/>
<protein>
    <submittedName>
        <fullName evidence="6">N-methyl-L-tryptophan oxidase</fullName>
        <ecNumber evidence="6">1.5.3.2</ecNumber>
    </submittedName>
</protein>
<dbReference type="EC" id="1.5.3.2" evidence="6"/>
<organism evidence="6 7">
    <name type="scientific">Leucobacter tardus</name>
    <dbReference type="NCBI Taxonomy" id="501483"/>
    <lineage>
        <taxon>Bacteria</taxon>
        <taxon>Bacillati</taxon>
        <taxon>Actinomycetota</taxon>
        <taxon>Actinomycetes</taxon>
        <taxon>Micrococcales</taxon>
        <taxon>Microbacteriaceae</taxon>
        <taxon>Leucobacter</taxon>
    </lineage>
</organism>
<dbReference type="Proteomes" id="UP000668403">
    <property type="component" value="Unassembled WGS sequence"/>
</dbReference>
<keyword evidence="7" id="KW-1185">Reference proteome</keyword>
<dbReference type="SUPFAM" id="SSF51905">
    <property type="entry name" value="FAD/NAD(P)-binding domain"/>
    <property type="match status" value="1"/>
</dbReference>
<dbReference type="PANTHER" id="PTHR10961">
    <property type="entry name" value="PEROXISOMAL SARCOSINE OXIDASE"/>
    <property type="match status" value="1"/>
</dbReference>
<gene>
    <name evidence="6" type="primary">solA</name>
    <name evidence="6" type="ORF">J4H85_02870</name>
</gene>
<sequence>MNLHADVIVVGAGSVGTMAAWQLAKRGHRVIAVDRSTIPGPFSAYAGESRLFRTIYREGSHYRGILSRAVSLWRELESESGTDLLRICGGVTIGRRGVPSFERLLESTQDQDYDFELLSGDAAAARLPMHRLDADSLALFDPQSGYLKSERAVLSAVQAAQRHGATFLEQREVHEIVRDGDAWTVRTGEGTLTAPRVIVSTGTGARQFSRDLGARTEIRPQVLTWFPLRDPAAYAAAGEQTIFLRNEPDGSFYGFPSSDGWTIKVAGSVYLPPVDHYDHPMAVHPEYIDTVTRYVRDYLPGVEPRAVRVSPCADAYTSDDTALLGEIDGLDGLIAAVGLSGHGFKMAPALGAAAADLATGVAVQEDIAFMHPNRFGASSGAPDRLVLSAETP</sequence>
<evidence type="ECO:0000256" key="1">
    <source>
        <dbReference type="ARBA" id="ARBA00001974"/>
    </source>
</evidence>
<evidence type="ECO:0000259" key="5">
    <source>
        <dbReference type="Pfam" id="PF01266"/>
    </source>
</evidence>
<dbReference type="AlphaFoldDB" id="A0A939QDN3"/>
<accession>A0A939QDN3</accession>
<keyword evidence="4 6" id="KW-0560">Oxidoreductase</keyword>
<comment type="cofactor">
    <cofactor evidence="1">
        <name>FAD</name>
        <dbReference type="ChEBI" id="CHEBI:57692"/>
    </cofactor>
</comment>
<dbReference type="Gene3D" id="3.50.50.60">
    <property type="entry name" value="FAD/NAD(P)-binding domain"/>
    <property type="match status" value="1"/>
</dbReference>
<evidence type="ECO:0000256" key="2">
    <source>
        <dbReference type="ARBA" id="ARBA00022630"/>
    </source>
</evidence>
<dbReference type="Pfam" id="PF01266">
    <property type="entry name" value="DAO"/>
    <property type="match status" value="1"/>
</dbReference>
<dbReference type="GO" id="GO:0050131">
    <property type="term" value="F:N-methyl-L-amino-acid oxidase activity"/>
    <property type="evidence" value="ECO:0007669"/>
    <property type="project" value="UniProtKB-EC"/>
</dbReference>
<dbReference type="PANTHER" id="PTHR10961:SF7">
    <property type="entry name" value="FAD DEPENDENT OXIDOREDUCTASE DOMAIN-CONTAINING PROTEIN"/>
    <property type="match status" value="1"/>
</dbReference>
<keyword evidence="3" id="KW-0274">FAD</keyword>
<dbReference type="Gene3D" id="3.30.9.10">
    <property type="entry name" value="D-Amino Acid Oxidase, subunit A, domain 2"/>
    <property type="match status" value="1"/>
</dbReference>
<dbReference type="RefSeq" id="WP_208236699.1">
    <property type="nucleotide sequence ID" value="NZ_BAAAQU010000001.1"/>
</dbReference>